<feature type="compositionally biased region" description="Basic and acidic residues" evidence="1">
    <location>
        <begin position="60"/>
        <end position="76"/>
    </location>
</feature>
<dbReference type="PANTHER" id="PTHR46148:SF57">
    <property type="entry name" value="OS12G0499874 PROTEIN"/>
    <property type="match status" value="1"/>
</dbReference>
<dbReference type="InterPro" id="IPR000953">
    <property type="entry name" value="Chromo/chromo_shadow_dom"/>
</dbReference>
<dbReference type="AlphaFoldDB" id="A0A6A4MS47"/>
<dbReference type="InterPro" id="IPR023780">
    <property type="entry name" value="Chromo_domain"/>
</dbReference>
<dbReference type="Pfam" id="PF00385">
    <property type="entry name" value="Chromo"/>
    <property type="match status" value="1"/>
</dbReference>
<reference evidence="4" key="1">
    <citation type="journal article" date="2020" name="Nat. Commun.">
        <title>Genome sequence of the cluster root forming white lupin.</title>
        <authorList>
            <person name="Hufnagel B."/>
            <person name="Marques A."/>
            <person name="Soriano A."/>
            <person name="Marques L."/>
            <person name="Divol F."/>
            <person name="Doumas P."/>
            <person name="Sallet E."/>
            <person name="Mancinotti D."/>
            <person name="Carrere S."/>
            <person name="Marande W."/>
            <person name="Arribat S."/>
            <person name="Keller J."/>
            <person name="Huneau C."/>
            <person name="Blein T."/>
            <person name="Aime D."/>
            <person name="Laguerre M."/>
            <person name="Taylor J."/>
            <person name="Schubert V."/>
            <person name="Nelson M."/>
            <person name="Geu-Flores F."/>
            <person name="Crespi M."/>
            <person name="Gallardo-Guerrero K."/>
            <person name="Delaux P.-M."/>
            <person name="Salse J."/>
            <person name="Berges H."/>
            <person name="Guyot R."/>
            <person name="Gouzy J."/>
            <person name="Peret B."/>
        </authorList>
    </citation>
    <scope>NUCLEOTIDE SEQUENCE [LARGE SCALE GENOMIC DNA]</scope>
    <source>
        <strain evidence="4">cv. Amiga</strain>
    </source>
</reference>
<organism evidence="3 4">
    <name type="scientific">Lupinus albus</name>
    <name type="common">White lupine</name>
    <name type="synonym">Lupinus termis</name>
    <dbReference type="NCBI Taxonomy" id="3870"/>
    <lineage>
        <taxon>Eukaryota</taxon>
        <taxon>Viridiplantae</taxon>
        <taxon>Streptophyta</taxon>
        <taxon>Embryophyta</taxon>
        <taxon>Tracheophyta</taxon>
        <taxon>Spermatophyta</taxon>
        <taxon>Magnoliopsida</taxon>
        <taxon>eudicotyledons</taxon>
        <taxon>Gunneridae</taxon>
        <taxon>Pentapetalae</taxon>
        <taxon>rosids</taxon>
        <taxon>fabids</taxon>
        <taxon>Fabales</taxon>
        <taxon>Fabaceae</taxon>
        <taxon>Papilionoideae</taxon>
        <taxon>50 kb inversion clade</taxon>
        <taxon>genistoids sensu lato</taxon>
        <taxon>core genistoids</taxon>
        <taxon>Genisteae</taxon>
        <taxon>Lupinus</taxon>
    </lineage>
</organism>
<dbReference type="PANTHER" id="PTHR46148">
    <property type="entry name" value="CHROMO DOMAIN-CONTAINING PROTEIN"/>
    <property type="match status" value="1"/>
</dbReference>
<keyword evidence="3" id="KW-0496">Mitochondrion</keyword>
<geneLocation type="mitochondrion" evidence="3"/>
<keyword evidence="4" id="KW-1185">Reference proteome</keyword>
<dbReference type="Proteomes" id="UP000447434">
    <property type="component" value="Unassembled WGS sequence"/>
</dbReference>
<accession>A0A6A4MS47</accession>
<dbReference type="SUPFAM" id="SSF54160">
    <property type="entry name" value="Chromo domain-like"/>
    <property type="match status" value="1"/>
</dbReference>
<dbReference type="Gene3D" id="2.40.50.40">
    <property type="match status" value="1"/>
</dbReference>
<dbReference type="CDD" id="cd00024">
    <property type="entry name" value="CD_CSD"/>
    <property type="match status" value="1"/>
</dbReference>
<evidence type="ECO:0000259" key="2">
    <source>
        <dbReference type="PROSITE" id="PS50013"/>
    </source>
</evidence>
<comment type="caution">
    <text evidence="3">The sequence shown here is derived from an EMBL/GenBank/DDBJ whole genome shotgun (WGS) entry which is preliminary data.</text>
</comment>
<evidence type="ECO:0000256" key="1">
    <source>
        <dbReference type="SAM" id="MobiDB-lite"/>
    </source>
</evidence>
<feature type="region of interest" description="Disordered" evidence="1">
    <location>
        <begin position="60"/>
        <end position="90"/>
    </location>
</feature>
<evidence type="ECO:0000313" key="4">
    <source>
        <dbReference type="Proteomes" id="UP000447434"/>
    </source>
</evidence>
<dbReference type="EMBL" id="WOCE01000049">
    <property type="protein sequence ID" value="KAE9584273.1"/>
    <property type="molecule type" value="Genomic_DNA"/>
</dbReference>
<gene>
    <name evidence="3" type="ORF">Lalb_Chr00c24g0406681</name>
</gene>
<name>A0A6A4MS47_LUPAL</name>
<evidence type="ECO:0000313" key="3">
    <source>
        <dbReference type="EMBL" id="KAE9584273.1"/>
    </source>
</evidence>
<dbReference type="OrthoDB" id="1633836at2759"/>
<feature type="domain" description="Chromo" evidence="2">
    <location>
        <begin position="28"/>
        <end position="78"/>
    </location>
</feature>
<protein>
    <submittedName>
        <fullName evidence="3">Putative chromatin remodeling &amp; transcriptional activation CHROMO-DOMAIN family</fullName>
    </submittedName>
</protein>
<proteinExistence type="predicted"/>
<sequence>MLRKYVPSPEHIWLIEDVVVDTNLTYKERPEKIVDRKDQVLRTRTIPYVKVQWRNHSEREATWEDEEKMREEHPHLFDTPGKSFVLKTHT</sequence>
<dbReference type="PROSITE" id="PS50013">
    <property type="entry name" value="CHROMO_2"/>
    <property type="match status" value="1"/>
</dbReference>
<dbReference type="InterPro" id="IPR016197">
    <property type="entry name" value="Chromo-like_dom_sf"/>
</dbReference>